<evidence type="ECO:0000313" key="4">
    <source>
        <dbReference type="Proteomes" id="UP001179952"/>
    </source>
</evidence>
<evidence type="ECO:0000259" key="2">
    <source>
        <dbReference type="Pfam" id="PF03108"/>
    </source>
</evidence>
<feature type="domain" description="Transposase MuDR plant" evidence="2">
    <location>
        <begin position="46"/>
        <end position="95"/>
    </location>
</feature>
<sequence length="99" mass="11309">MSYKSKEDEEGSENVDGIDSGSDSGKVSSDKFESDFVEVDDERPDMNVGSRFRSVKHFQYALKQHCVINEFAVVYDKNEKSCVTALCKMSKCNWQQHGW</sequence>
<proteinExistence type="predicted"/>
<evidence type="ECO:0000256" key="1">
    <source>
        <dbReference type="SAM" id="MobiDB-lite"/>
    </source>
</evidence>
<keyword evidence="4" id="KW-1185">Reference proteome</keyword>
<dbReference type="EMBL" id="JAUJYN010000012">
    <property type="protein sequence ID" value="KAK1259525.1"/>
    <property type="molecule type" value="Genomic_DNA"/>
</dbReference>
<feature type="compositionally biased region" description="Low complexity" evidence="1">
    <location>
        <begin position="15"/>
        <end position="27"/>
    </location>
</feature>
<reference evidence="3" key="1">
    <citation type="journal article" date="2023" name="Nat. Commun.">
        <title>Diploid and tetraploid genomes of Acorus and the evolution of monocots.</title>
        <authorList>
            <person name="Ma L."/>
            <person name="Liu K.W."/>
            <person name="Li Z."/>
            <person name="Hsiao Y.Y."/>
            <person name="Qi Y."/>
            <person name="Fu T."/>
            <person name="Tang G.D."/>
            <person name="Zhang D."/>
            <person name="Sun W.H."/>
            <person name="Liu D.K."/>
            <person name="Li Y."/>
            <person name="Chen G.Z."/>
            <person name="Liu X.D."/>
            <person name="Liao X.Y."/>
            <person name="Jiang Y.T."/>
            <person name="Yu X."/>
            <person name="Hao Y."/>
            <person name="Huang J."/>
            <person name="Zhao X.W."/>
            <person name="Ke S."/>
            <person name="Chen Y.Y."/>
            <person name="Wu W.L."/>
            <person name="Hsu J.L."/>
            <person name="Lin Y.F."/>
            <person name="Huang M.D."/>
            <person name="Li C.Y."/>
            <person name="Huang L."/>
            <person name="Wang Z.W."/>
            <person name="Zhao X."/>
            <person name="Zhong W.Y."/>
            <person name="Peng D.H."/>
            <person name="Ahmad S."/>
            <person name="Lan S."/>
            <person name="Zhang J.S."/>
            <person name="Tsai W.C."/>
            <person name="Van de Peer Y."/>
            <person name="Liu Z.J."/>
        </authorList>
    </citation>
    <scope>NUCLEOTIDE SEQUENCE</scope>
    <source>
        <strain evidence="3">SCP</strain>
    </source>
</reference>
<dbReference type="Proteomes" id="UP001179952">
    <property type="component" value="Unassembled WGS sequence"/>
</dbReference>
<accession>A0AAV9A6E0</accession>
<dbReference type="InterPro" id="IPR004332">
    <property type="entry name" value="Transposase_MuDR"/>
</dbReference>
<protein>
    <recommendedName>
        <fullName evidence="2">Transposase MuDR plant domain-containing protein</fullName>
    </recommendedName>
</protein>
<dbReference type="AlphaFoldDB" id="A0AAV9A6E0"/>
<organism evidence="3 4">
    <name type="scientific">Acorus gramineus</name>
    <name type="common">Dwarf sweet flag</name>
    <dbReference type="NCBI Taxonomy" id="55184"/>
    <lineage>
        <taxon>Eukaryota</taxon>
        <taxon>Viridiplantae</taxon>
        <taxon>Streptophyta</taxon>
        <taxon>Embryophyta</taxon>
        <taxon>Tracheophyta</taxon>
        <taxon>Spermatophyta</taxon>
        <taxon>Magnoliopsida</taxon>
        <taxon>Liliopsida</taxon>
        <taxon>Acoraceae</taxon>
        <taxon>Acorus</taxon>
    </lineage>
</organism>
<comment type="caution">
    <text evidence="3">The sequence shown here is derived from an EMBL/GenBank/DDBJ whole genome shotgun (WGS) entry which is preliminary data.</text>
</comment>
<name>A0AAV9A6E0_ACOGR</name>
<gene>
    <name evidence="3" type="ORF">QJS04_geneDACA021403</name>
</gene>
<evidence type="ECO:0000313" key="3">
    <source>
        <dbReference type="EMBL" id="KAK1259525.1"/>
    </source>
</evidence>
<reference evidence="3" key="2">
    <citation type="submission" date="2023-06" db="EMBL/GenBank/DDBJ databases">
        <authorList>
            <person name="Ma L."/>
            <person name="Liu K.-W."/>
            <person name="Li Z."/>
            <person name="Hsiao Y.-Y."/>
            <person name="Qi Y."/>
            <person name="Fu T."/>
            <person name="Tang G."/>
            <person name="Zhang D."/>
            <person name="Sun W.-H."/>
            <person name="Liu D.-K."/>
            <person name="Li Y."/>
            <person name="Chen G.-Z."/>
            <person name="Liu X.-D."/>
            <person name="Liao X.-Y."/>
            <person name="Jiang Y.-T."/>
            <person name="Yu X."/>
            <person name="Hao Y."/>
            <person name="Huang J."/>
            <person name="Zhao X.-W."/>
            <person name="Ke S."/>
            <person name="Chen Y.-Y."/>
            <person name="Wu W.-L."/>
            <person name="Hsu J.-L."/>
            <person name="Lin Y.-F."/>
            <person name="Huang M.-D."/>
            <person name="Li C.-Y."/>
            <person name="Huang L."/>
            <person name="Wang Z.-W."/>
            <person name="Zhao X."/>
            <person name="Zhong W.-Y."/>
            <person name="Peng D.-H."/>
            <person name="Ahmad S."/>
            <person name="Lan S."/>
            <person name="Zhang J.-S."/>
            <person name="Tsai W.-C."/>
            <person name="Van De Peer Y."/>
            <person name="Liu Z.-J."/>
        </authorList>
    </citation>
    <scope>NUCLEOTIDE SEQUENCE</scope>
    <source>
        <strain evidence="3">SCP</strain>
        <tissue evidence="3">Leaves</tissue>
    </source>
</reference>
<dbReference type="Pfam" id="PF03108">
    <property type="entry name" value="DBD_Tnp_Mut"/>
    <property type="match status" value="1"/>
</dbReference>
<feature type="region of interest" description="Disordered" evidence="1">
    <location>
        <begin position="1"/>
        <end position="38"/>
    </location>
</feature>